<evidence type="ECO:0000313" key="3">
    <source>
        <dbReference type="Proteomes" id="UP001150879"/>
    </source>
</evidence>
<reference evidence="2" key="1">
    <citation type="submission" date="2022-11" db="EMBL/GenBank/DDBJ databases">
        <authorList>
            <person name="Petersen C."/>
        </authorList>
    </citation>
    <scope>NUCLEOTIDE SEQUENCE</scope>
    <source>
        <strain evidence="2">IBT 16849</strain>
    </source>
</reference>
<sequence>MPTTRNQSSKQGLPLLHGLTEEKRIRKPKPAGSNGPSIPAVPKGKRKAKGKGNNLQSPHAALAAALLERGADFKFPERTKQIRGQRVVWGPREVPITDPTKLPDGWSVDEPDLDEADIDNQIARCKERILEKIMPHFFDSRMETLTAIKKQKMDMIKSEPGGLSWEIVQRLDSLKMLETNLQAEDKDDNLSNVKAIIAAYRSKKLDWDGKSVTYWSKGGLINGPKKLDMKELYALSGQYGPKGFWVEGIWIALRNPTTQATSTMATTMTFDFLEDTGSSSMRVFADDIAKIETLSGAPVPVLGQALKQTASGQVMVQTVVLQANIIHNGQHLLPYWVDIQTSVSSGTKGPQGDRLSGVWIYHLLFVLSMPDGTRAKHFGTDIREMVSNLPIPDYKNARPPPFI</sequence>
<protein>
    <submittedName>
        <fullName evidence="2">Uncharacterized protein</fullName>
    </submittedName>
</protein>
<dbReference type="AlphaFoldDB" id="A0A9W9ILE7"/>
<keyword evidence="3" id="KW-1185">Reference proteome</keyword>
<gene>
    <name evidence="2" type="ORF">N7472_011248</name>
</gene>
<dbReference type="OrthoDB" id="4326688at2759"/>
<name>A0A9W9ILE7_9EURO</name>
<feature type="compositionally biased region" description="Polar residues" evidence="1">
    <location>
        <begin position="1"/>
        <end position="11"/>
    </location>
</feature>
<dbReference type="Proteomes" id="UP001150879">
    <property type="component" value="Unassembled WGS sequence"/>
</dbReference>
<dbReference type="EMBL" id="JAPQKP010000008">
    <property type="protein sequence ID" value="KAJ5181288.1"/>
    <property type="molecule type" value="Genomic_DNA"/>
</dbReference>
<comment type="caution">
    <text evidence="2">The sequence shown here is derived from an EMBL/GenBank/DDBJ whole genome shotgun (WGS) entry which is preliminary data.</text>
</comment>
<feature type="region of interest" description="Disordered" evidence="1">
    <location>
        <begin position="1"/>
        <end position="55"/>
    </location>
</feature>
<reference evidence="2" key="2">
    <citation type="journal article" date="2023" name="IMA Fungus">
        <title>Comparative genomic study of the Penicillium genus elucidates a diverse pangenome and 15 lateral gene transfer events.</title>
        <authorList>
            <person name="Petersen C."/>
            <person name="Sorensen T."/>
            <person name="Nielsen M.R."/>
            <person name="Sondergaard T.E."/>
            <person name="Sorensen J.L."/>
            <person name="Fitzpatrick D.A."/>
            <person name="Frisvad J.C."/>
            <person name="Nielsen K.L."/>
        </authorList>
    </citation>
    <scope>NUCLEOTIDE SEQUENCE</scope>
    <source>
        <strain evidence="2">IBT 16849</strain>
    </source>
</reference>
<accession>A0A9W9ILE7</accession>
<proteinExistence type="predicted"/>
<organism evidence="2 3">
    <name type="scientific">Penicillium cf. griseofulvum</name>
    <dbReference type="NCBI Taxonomy" id="2972120"/>
    <lineage>
        <taxon>Eukaryota</taxon>
        <taxon>Fungi</taxon>
        <taxon>Dikarya</taxon>
        <taxon>Ascomycota</taxon>
        <taxon>Pezizomycotina</taxon>
        <taxon>Eurotiomycetes</taxon>
        <taxon>Eurotiomycetidae</taxon>
        <taxon>Eurotiales</taxon>
        <taxon>Aspergillaceae</taxon>
        <taxon>Penicillium</taxon>
    </lineage>
</organism>
<evidence type="ECO:0000256" key="1">
    <source>
        <dbReference type="SAM" id="MobiDB-lite"/>
    </source>
</evidence>
<evidence type="ECO:0000313" key="2">
    <source>
        <dbReference type="EMBL" id="KAJ5181288.1"/>
    </source>
</evidence>